<evidence type="ECO:0000256" key="3">
    <source>
        <dbReference type="ARBA" id="ARBA00022989"/>
    </source>
</evidence>
<keyword evidence="7" id="KW-1185">Reference proteome</keyword>
<dbReference type="CDD" id="cd16914">
    <property type="entry name" value="EcfT"/>
    <property type="match status" value="1"/>
</dbReference>
<evidence type="ECO:0000256" key="4">
    <source>
        <dbReference type="ARBA" id="ARBA00023136"/>
    </source>
</evidence>
<dbReference type="EMBL" id="BAAACG010000008">
    <property type="protein sequence ID" value="GAA0739183.1"/>
    <property type="molecule type" value="Genomic_DNA"/>
</dbReference>
<evidence type="ECO:0000256" key="2">
    <source>
        <dbReference type="ARBA" id="ARBA00022692"/>
    </source>
</evidence>
<keyword evidence="3 5" id="KW-1133">Transmembrane helix</keyword>
<feature type="transmembrane region" description="Helical" evidence="5">
    <location>
        <begin position="87"/>
        <end position="109"/>
    </location>
</feature>
<dbReference type="PANTHER" id="PTHR43723">
    <property type="entry name" value="COBALT TRANSPORT PROTEIN CBIQ"/>
    <property type="match status" value="1"/>
</dbReference>
<reference evidence="7" key="1">
    <citation type="journal article" date="2019" name="Int. J. Syst. Evol. Microbiol.">
        <title>The Global Catalogue of Microorganisms (GCM) 10K type strain sequencing project: providing services to taxonomists for standard genome sequencing and annotation.</title>
        <authorList>
            <consortium name="The Broad Institute Genomics Platform"/>
            <consortium name="The Broad Institute Genome Sequencing Center for Infectious Disease"/>
            <person name="Wu L."/>
            <person name="Ma J."/>
        </authorList>
    </citation>
    <scope>NUCLEOTIDE SEQUENCE [LARGE SCALE GENOMIC DNA]</scope>
    <source>
        <strain evidence="7">JCM 1407</strain>
    </source>
</reference>
<name>A0ABP3URC0_9CLOT</name>
<organism evidence="6 7">
    <name type="scientific">Clostridium oceanicum</name>
    <dbReference type="NCBI Taxonomy" id="1543"/>
    <lineage>
        <taxon>Bacteria</taxon>
        <taxon>Bacillati</taxon>
        <taxon>Bacillota</taxon>
        <taxon>Clostridia</taxon>
        <taxon>Eubacteriales</taxon>
        <taxon>Clostridiaceae</taxon>
        <taxon>Clostridium</taxon>
    </lineage>
</organism>
<proteinExistence type="predicted"/>
<feature type="transmembrane region" description="Helical" evidence="5">
    <location>
        <begin position="30"/>
        <end position="55"/>
    </location>
</feature>
<gene>
    <name evidence="6" type="primary">cbiQ</name>
    <name evidence="6" type="ORF">GCM10008906_17600</name>
</gene>
<dbReference type="InterPro" id="IPR003339">
    <property type="entry name" value="ABC/ECF_trnsptr_transmembrane"/>
</dbReference>
<dbReference type="Proteomes" id="UP001501510">
    <property type="component" value="Unassembled WGS sequence"/>
</dbReference>
<protein>
    <submittedName>
        <fullName evidence="6">Cobalt ECF transporter T component CbiQ</fullName>
    </submittedName>
</protein>
<keyword evidence="4 5" id="KW-0472">Membrane</keyword>
<feature type="transmembrane region" description="Helical" evidence="5">
    <location>
        <begin position="215"/>
        <end position="235"/>
    </location>
</feature>
<dbReference type="Pfam" id="PF02361">
    <property type="entry name" value="CbiQ"/>
    <property type="match status" value="1"/>
</dbReference>
<comment type="caution">
    <text evidence="6">The sequence shown here is derived from an EMBL/GenBank/DDBJ whole genome shotgun (WGS) entry which is preliminary data.</text>
</comment>
<accession>A0ABP3URC0</accession>
<evidence type="ECO:0000313" key="6">
    <source>
        <dbReference type="EMBL" id="GAA0739183.1"/>
    </source>
</evidence>
<evidence type="ECO:0000256" key="1">
    <source>
        <dbReference type="ARBA" id="ARBA00004141"/>
    </source>
</evidence>
<dbReference type="PANTHER" id="PTHR43723:SF1">
    <property type="entry name" value="COBALT TRANSPORT PROTEIN CBIQ"/>
    <property type="match status" value="1"/>
</dbReference>
<evidence type="ECO:0000313" key="7">
    <source>
        <dbReference type="Proteomes" id="UP001501510"/>
    </source>
</evidence>
<dbReference type="RefSeq" id="WP_343760849.1">
    <property type="nucleotide sequence ID" value="NZ_BAAACG010000008.1"/>
</dbReference>
<sequence>MLKLISLLAKQSKLASIHPLEKMILSISPIIIIGFTQNYNIIILNILVFIILHLLASNNKKIFTKITLEVTGFALISSITFVFDYGFYYVSIILLKSVSAGLCLSYFSLTTPIDDVLYFFSKIDFLKDMCDISKSMERFLVLINDEYIILYNSIKSRGGFESFSLKVKNTGKMAGLIFVNTMNRWKVIREALHSRGYRGYTPYLDKNFDFSLKRAILVIIYIVMLVLLVYLNIFFF</sequence>
<comment type="subcellular location">
    <subcellularLocation>
        <location evidence="1">Membrane</location>
        <topology evidence="1">Multi-pass membrane protein</topology>
    </subcellularLocation>
</comment>
<dbReference type="InterPro" id="IPR052770">
    <property type="entry name" value="Cobalt_transport_CbiQ"/>
</dbReference>
<evidence type="ECO:0000256" key="5">
    <source>
        <dbReference type="SAM" id="Phobius"/>
    </source>
</evidence>
<keyword evidence="2 5" id="KW-0812">Transmembrane</keyword>